<reference evidence="2" key="1">
    <citation type="journal article" date="2023" name="bioRxiv">
        <title>Improved chromosome-level genome assembly for marigold (Tagetes erecta).</title>
        <authorList>
            <person name="Jiang F."/>
            <person name="Yuan L."/>
            <person name="Wang S."/>
            <person name="Wang H."/>
            <person name="Xu D."/>
            <person name="Wang A."/>
            <person name="Fan W."/>
        </authorList>
    </citation>
    <scope>NUCLEOTIDE SEQUENCE</scope>
    <source>
        <strain evidence="2">WSJ</strain>
        <tissue evidence="2">Leaf</tissue>
    </source>
</reference>
<comment type="caution">
    <text evidence="2">The sequence shown here is derived from an EMBL/GenBank/DDBJ whole genome shotgun (WGS) entry which is preliminary data.</text>
</comment>
<evidence type="ECO:0000313" key="3">
    <source>
        <dbReference type="EMBL" id="KAK1405899.1"/>
    </source>
</evidence>
<proteinExistence type="predicted"/>
<keyword evidence="4" id="KW-1185">Reference proteome</keyword>
<gene>
    <name evidence="3" type="ORF">QVD17_42412</name>
    <name evidence="2" type="ORF">QVD17_42480</name>
</gene>
<name>A0AAD8JL80_TARER</name>
<sequence>MNCYNVSLLLGKRACRCRKEASAQQTMNLWVPCLVRRPVPSSKQEGPFPLSFGKGLKAPSSCQASGKRLAPRDFRRRAMSVVLNSFSRRGIAILGLTKAGNGFDRAARSLVFVFLSRPAIPAESSLRLDGRITVDSDRRRGTQSGLSMKKGRMWDHS</sequence>
<dbReference type="EMBL" id="JAUHHV010000024">
    <property type="protein sequence ID" value="KAK1405833.1"/>
    <property type="molecule type" value="Genomic_DNA"/>
</dbReference>
<organism evidence="2 4">
    <name type="scientific">Tagetes erecta</name>
    <name type="common">African marigold</name>
    <dbReference type="NCBI Taxonomy" id="13708"/>
    <lineage>
        <taxon>Eukaryota</taxon>
        <taxon>Viridiplantae</taxon>
        <taxon>Streptophyta</taxon>
        <taxon>Embryophyta</taxon>
        <taxon>Tracheophyta</taxon>
        <taxon>Spermatophyta</taxon>
        <taxon>Magnoliopsida</taxon>
        <taxon>eudicotyledons</taxon>
        <taxon>Gunneridae</taxon>
        <taxon>Pentapetalae</taxon>
        <taxon>asterids</taxon>
        <taxon>campanulids</taxon>
        <taxon>Asterales</taxon>
        <taxon>Asteraceae</taxon>
        <taxon>Asteroideae</taxon>
        <taxon>Heliantheae alliance</taxon>
        <taxon>Tageteae</taxon>
        <taxon>Tagetes</taxon>
    </lineage>
</organism>
<evidence type="ECO:0000256" key="1">
    <source>
        <dbReference type="SAM" id="MobiDB-lite"/>
    </source>
</evidence>
<feature type="region of interest" description="Disordered" evidence="1">
    <location>
        <begin position="137"/>
        <end position="157"/>
    </location>
</feature>
<dbReference type="EMBL" id="JAUHHV010000021">
    <property type="protein sequence ID" value="KAK1405899.1"/>
    <property type="molecule type" value="Genomic_DNA"/>
</dbReference>
<dbReference type="AlphaFoldDB" id="A0AAD8JL80"/>
<accession>A0AAD8JL80</accession>
<protein>
    <submittedName>
        <fullName evidence="2">Uncharacterized protein</fullName>
    </submittedName>
</protein>
<dbReference type="Proteomes" id="UP001229421">
    <property type="component" value="Unassembled WGS sequence"/>
</dbReference>
<evidence type="ECO:0000313" key="2">
    <source>
        <dbReference type="EMBL" id="KAK1405833.1"/>
    </source>
</evidence>
<evidence type="ECO:0000313" key="4">
    <source>
        <dbReference type="Proteomes" id="UP001229421"/>
    </source>
</evidence>